<dbReference type="GO" id="GO:0016485">
    <property type="term" value="P:protein processing"/>
    <property type="evidence" value="ECO:0007669"/>
    <property type="project" value="TreeGrafter"/>
</dbReference>
<dbReference type="GO" id="GO:0005886">
    <property type="term" value="C:plasma membrane"/>
    <property type="evidence" value="ECO:0007669"/>
    <property type="project" value="TreeGrafter"/>
</dbReference>
<name>A0A915KK32_ROMCU</name>
<dbReference type="AlphaFoldDB" id="A0A915KK32"/>
<dbReference type="OMA" id="ATAWCGH"/>
<organism evidence="2 3">
    <name type="scientific">Romanomermis culicivorax</name>
    <name type="common">Nematode worm</name>
    <dbReference type="NCBI Taxonomy" id="13658"/>
    <lineage>
        <taxon>Eukaryota</taxon>
        <taxon>Metazoa</taxon>
        <taxon>Ecdysozoa</taxon>
        <taxon>Nematoda</taxon>
        <taxon>Enoplea</taxon>
        <taxon>Dorylaimia</taxon>
        <taxon>Mermithida</taxon>
        <taxon>Mermithoidea</taxon>
        <taxon>Mermithidae</taxon>
        <taxon>Romanomermis</taxon>
    </lineage>
</organism>
<dbReference type="GO" id="GO:0004222">
    <property type="term" value="F:metalloendopeptidase activity"/>
    <property type="evidence" value="ECO:0007669"/>
    <property type="project" value="InterPro"/>
</dbReference>
<evidence type="ECO:0000259" key="1">
    <source>
        <dbReference type="Pfam" id="PF01431"/>
    </source>
</evidence>
<dbReference type="PANTHER" id="PTHR11733:SF239">
    <property type="entry name" value="NEPRILYSIN-11"/>
    <property type="match status" value="1"/>
</dbReference>
<dbReference type="Pfam" id="PF01431">
    <property type="entry name" value="Peptidase_M13"/>
    <property type="match status" value="1"/>
</dbReference>
<feature type="domain" description="Peptidase M13 C-terminal" evidence="1">
    <location>
        <begin position="13"/>
        <end position="67"/>
    </location>
</feature>
<accession>A0A915KK32</accession>
<dbReference type="InterPro" id="IPR018497">
    <property type="entry name" value="Peptidase_M13_C"/>
</dbReference>
<evidence type="ECO:0000313" key="2">
    <source>
        <dbReference type="Proteomes" id="UP000887565"/>
    </source>
</evidence>
<dbReference type="PROSITE" id="PS51885">
    <property type="entry name" value="NEPRILYSIN"/>
    <property type="match status" value="1"/>
</dbReference>
<dbReference type="Proteomes" id="UP000887565">
    <property type="component" value="Unplaced"/>
</dbReference>
<protein>
    <submittedName>
        <fullName evidence="3">Peptidase M13 C-terminal domain-containing protein</fullName>
    </submittedName>
</protein>
<dbReference type="InterPro" id="IPR000718">
    <property type="entry name" value="Peptidase_M13"/>
</dbReference>
<keyword evidence="2" id="KW-1185">Reference proteome</keyword>
<dbReference type="PANTHER" id="PTHR11733">
    <property type="entry name" value="ZINC METALLOPROTEASE FAMILY M13 NEPRILYSIN-RELATED"/>
    <property type="match status" value="1"/>
</dbReference>
<reference evidence="3" key="1">
    <citation type="submission" date="2022-11" db="UniProtKB">
        <authorList>
            <consortium name="WormBaseParasite"/>
        </authorList>
    </citation>
    <scope>IDENTIFICATION</scope>
</reference>
<dbReference type="InterPro" id="IPR024079">
    <property type="entry name" value="MetalloPept_cat_dom_sf"/>
</dbReference>
<proteinExistence type="predicted"/>
<dbReference type="Gene3D" id="3.40.390.10">
    <property type="entry name" value="Collagenase (Catalytic Domain)"/>
    <property type="match status" value="1"/>
</dbReference>
<dbReference type="SUPFAM" id="SSF55486">
    <property type="entry name" value="Metalloproteases ('zincins'), catalytic domain"/>
    <property type="match status" value="1"/>
</dbReference>
<dbReference type="WBParaSite" id="nRc.2.0.1.t38787-RA">
    <property type="protein sequence ID" value="nRc.2.0.1.t38787-RA"/>
    <property type="gene ID" value="nRc.2.0.1.g38787"/>
</dbReference>
<evidence type="ECO:0000313" key="3">
    <source>
        <dbReference type="WBParaSite" id="nRc.2.0.1.t38787-RA"/>
    </source>
</evidence>
<sequence>MSTSMKQKIQDLFWCGHKKPAAALQQVLTDPHSPEMFRVVGVLSNMDEFAQAFQCPAGSPMNPLPSQRPKCRVW</sequence>